<evidence type="ECO:0000256" key="11">
    <source>
        <dbReference type="SAM" id="MobiDB-lite"/>
    </source>
</evidence>
<evidence type="ECO:0000256" key="9">
    <source>
        <dbReference type="ARBA" id="ARBA00034476"/>
    </source>
</evidence>
<proteinExistence type="inferred from homology"/>
<keyword evidence="2" id="KW-0519">Myristate</keyword>
<evidence type="ECO:0000256" key="1">
    <source>
        <dbReference type="ARBA" id="ARBA00002689"/>
    </source>
</evidence>
<dbReference type="PROSITE" id="PS51808">
    <property type="entry name" value="CHCH"/>
    <property type="match status" value="1"/>
</dbReference>
<reference evidence="12" key="1">
    <citation type="submission" date="2023-03" db="UniProtKB">
        <authorList>
            <consortium name="Ensembl"/>
        </authorList>
    </citation>
    <scope>IDENTIFICATION</scope>
</reference>
<evidence type="ECO:0000256" key="6">
    <source>
        <dbReference type="ARBA" id="ARBA00023136"/>
    </source>
</evidence>
<gene>
    <name evidence="12" type="primary">CHCHD6</name>
</gene>
<feature type="compositionally biased region" description="Polar residues" evidence="11">
    <location>
        <begin position="39"/>
        <end position="48"/>
    </location>
</feature>
<dbReference type="Ensembl" id="ENSEAST00005009392.1">
    <property type="protein sequence ID" value="ENSEASP00005008616.1"/>
    <property type="gene ID" value="ENSEASG00005006190.1"/>
</dbReference>
<dbReference type="InterPro" id="IPR042860">
    <property type="entry name" value="MIC25"/>
</dbReference>
<dbReference type="PANTHER" id="PTHR47609">
    <property type="entry name" value="MICOS COMPLEX SUBUNIT MIC25"/>
    <property type="match status" value="1"/>
</dbReference>
<name>A0A8C4L8W1_EQUAS</name>
<comment type="similarity">
    <text evidence="10">Belongs to the MICOS complex subunit Mic19 family. Metazoan Mic25 subfamily.</text>
</comment>
<keyword evidence="4" id="KW-0175">Coiled coil</keyword>
<dbReference type="AlphaFoldDB" id="A0A8C4L8W1"/>
<evidence type="ECO:0000256" key="5">
    <source>
        <dbReference type="ARBA" id="ARBA00023128"/>
    </source>
</evidence>
<dbReference type="GO" id="GO:0061617">
    <property type="term" value="C:MICOS complex"/>
    <property type="evidence" value="ECO:0007669"/>
    <property type="project" value="InterPro"/>
</dbReference>
<dbReference type="PANTHER" id="PTHR47609:SF1">
    <property type="entry name" value="MICOS COMPLEX SUBUNIT MIC25"/>
    <property type="match status" value="1"/>
</dbReference>
<organism evidence="12">
    <name type="scientific">Equus asinus asinus</name>
    <dbReference type="NCBI Taxonomy" id="83772"/>
    <lineage>
        <taxon>Eukaryota</taxon>
        <taxon>Metazoa</taxon>
        <taxon>Chordata</taxon>
        <taxon>Craniata</taxon>
        <taxon>Vertebrata</taxon>
        <taxon>Euteleostomi</taxon>
        <taxon>Mammalia</taxon>
        <taxon>Eutheria</taxon>
        <taxon>Laurasiatheria</taxon>
        <taxon>Perissodactyla</taxon>
        <taxon>Equidae</taxon>
        <taxon>Equus</taxon>
    </lineage>
</organism>
<evidence type="ECO:0000256" key="10">
    <source>
        <dbReference type="ARBA" id="ARBA00034480"/>
    </source>
</evidence>
<evidence type="ECO:0000256" key="4">
    <source>
        <dbReference type="ARBA" id="ARBA00023054"/>
    </source>
</evidence>
<evidence type="ECO:0000256" key="8">
    <source>
        <dbReference type="ARBA" id="ARBA00023288"/>
    </source>
</evidence>
<dbReference type="Pfam" id="PF05300">
    <property type="entry name" value="MIC19_MIC25"/>
    <property type="match status" value="1"/>
</dbReference>
<accession>A0A8C4L8W1</accession>
<comment type="subcellular location">
    <subcellularLocation>
        <location evidence="9">Mitochondrion inner membrane</location>
        <topology evidence="9">Lipid-anchor</topology>
    </subcellularLocation>
</comment>
<evidence type="ECO:0000256" key="7">
    <source>
        <dbReference type="ARBA" id="ARBA00023157"/>
    </source>
</evidence>
<keyword evidence="6" id="KW-0472">Membrane</keyword>
<keyword evidence="8" id="KW-0449">Lipoprotein</keyword>
<evidence type="ECO:0000313" key="12">
    <source>
        <dbReference type="Ensembl" id="ENSEASP00005008616.1"/>
    </source>
</evidence>
<evidence type="ECO:0000256" key="3">
    <source>
        <dbReference type="ARBA" id="ARBA00022792"/>
    </source>
</evidence>
<comment type="function">
    <text evidence="1">Component of the MICOS complex, a large protein complex of the mitochondrial inner membrane that plays crucial roles in the maintenance of crista junctions, inner membrane architecture, and formation of contact sites to the outer membrane.</text>
</comment>
<dbReference type="GO" id="GO:0042407">
    <property type="term" value="P:cristae formation"/>
    <property type="evidence" value="ECO:0007669"/>
    <property type="project" value="TreeGrafter"/>
</dbReference>
<dbReference type="InterPro" id="IPR007964">
    <property type="entry name" value="MIC19/MIC25"/>
</dbReference>
<evidence type="ECO:0000256" key="2">
    <source>
        <dbReference type="ARBA" id="ARBA00022707"/>
    </source>
</evidence>
<feature type="region of interest" description="Disordered" evidence="11">
    <location>
        <begin position="1"/>
        <end position="83"/>
    </location>
</feature>
<protein>
    <submittedName>
        <fullName evidence="12">Coiled-coil-helix-coiled-coil-helix domain containing 6</fullName>
    </submittedName>
</protein>
<keyword evidence="5" id="KW-0496">Mitochondrion</keyword>
<sequence>MGSTESSEGRRVSFGMDEEERVRVLQGIRLSENVVNRMKGSSQPSKAGQPTPPSPSGTSEGPEKDAKPPRSEHSGSRPAGVDEDVLKRYKQEQAMVQDELLQVATREREAATQQQRVSLQRGEGSVDQDKWRSDQLVRELESREAELRHRDTFYKEQLGRIERKNAEIYKLSSQQFHEAASKMEGMIRPRRLEPACSGLQAQILRCYRDHLQEVLLCSDLVKAYQRCVSAARKVRPGPALLAPVDTSGQGTRVLTSALLSAESDFQSSRPLPWHGEGLLGLRCPQSFPGSDVLPGCSHECSRLPGLGKGGPVGAGPH</sequence>
<keyword evidence="3" id="KW-0999">Mitochondrion inner membrane</keyword>
<feature type="compositionally biased region" description="Basic and acidic residues" evidence="11">
    <location>
        <begin position="61"/>
        <end position="75"/>
    </location>
</feature>
<keyword evidence="7" id="KW-1015">Disulfide bond</keyword>
<dbReference type="GO" id="GO:0006974">
    <property type="term" value="P:DNA damage response"/>
    <property type="evidence" value="ECO:0007669"/>
    <property type="project" value="TreeGrafter"/>
</dbReference>